<dbReference type="WBParaSite" id="TTAC_0000497901-mRNA-1">
    <property type="protein sequence ID" value="TTAC_0000497901-mRNA-1"/>
    <property type="gene ID" value="TTAC_0000497901"/>
</dbReference>
<feature type="region of interest" description="Disordered" evidence="1">
    <location>
        <begin position="1"/>
        <end position="43"/>
    </location>
</feature>
<sequence>MVEVDGHSRSMSPPLSQSVRRPSSSFGSDAFLSRHPNPSSQDLDHEIDRLLDDLTTTCLQQDRSNLIRGGPSGTHHFPRRFSTPYRPRWERNGRSGGGVEVSLPELSAYLKICKPRAFGIKTYRRFYVVLEKTSLLMFKVSDTPSVPFSSSSPRR</sequence>
<feature type="region of interest" description="Disordered" evidence="1">
    <location>
        <begin position="62"/>
        <end position="96"/>
    </location>
</feature>
<dbReference type="AlphaFoldDB" id="A0A0R3WW39"/>
<dbReference type="InterPro" id="IPR011993">
    <property type="entry name" value="PH-like_dom_sf"/>
</dbReference>
<keyword evidence="3" id="KW-1185">Reference proteome</keyword>
<dbReference type="Proteomes" id="UP000274429">
    <property type="component" value="Unassembled WGS sequence"/>
</dbReference>
<dbReference type="STRING" id="6205.A0A0R3WW39"/>
<evidence type="ECO:0000313" key="2">
    <source>
        <dbReference type="EMBL" id="VDM25961.1"/>
    </source>
</evidence>
<proteinExistence type="predicted"/>
<dbReference type="EMBL" id="UYWX01005791">
    <property type="protein sequence ID" value="VDM25961.1"/>
    <property type="molecule type" value="Genomic_DNA"/>
</dbReference>
<name>A0A0R3WW39_HYDTA</name>
<reference evidence="4" key="1">
    <citation type="submission" date="2017-02" db="UniProtKB">
        <authorList>
            <consortium name="WormBaseParasite"/>
        </authorList>
    </citation>
    <scope>IDENTIFICATION</scope>
</reference>
<protein>
    <submittedName>
        <fullName evidence="4">PH domain-containing protein</fullName>
    </submittedName>
</protein>
<evidence type="ECO:0000313" key="4">
    <source>
        <dbReference type="WBParaSite" id="TTAC_0000497901-mRNA-1"/>
    </source>
</evidence>
<accession>A0A0R3WW39</accession>
<feature type="compositionally biased region" description="Polar residues" evidence="1">
    <location>
        <begin position="9"/>
        <end position="27"/>
    </location>
</feature>
<evidence type="ECO:0000313" key="3">
    <source>
        <dbReference type="Proteomes" id="UP000274429"/>
    </source>
</evidence>
<gene>
    <name evidence="2" type="ORF">TTAC_LOCUS4963</name>
</gene>
<reference evidence="2 3" key="2">
    <citation type="submission" date="2018-11" db="EMBL/GenBank/DDBJ databases">
        <authorList>
            <consortium name="Pathogen Informatics"/>
        </authorList>
    </citation>
    <scope>NUCLEOTIDE SEQUENCE [LARGE SCALE GENOMIC DNA]</scope>
</reference>
<organism evidence="4">
    <name type="scientific">Hydatigena taeniaeformis</name>
    <name type="common">Feline tapeworm</name>
    <name type="synonym">Taenia taeniaeformis</name>
    <dbReference type="NCBI Taxonomy" id="6205"/>
    <lineage>
        <taxon>Eukaryota</taxon>
        <taxon>Metazoa</taxon>
        <taxon>Spiralia</taxon>
        <taxon>Lophotrochozoa</taxon>
        <taxon>Platyhelminthes</taxon>
        <taxon>Cestoda</taxon>
        <taxon>Eucestoda</taxon>
        <taxon>Cyclophyllidea</taxon>
        <taxon>Taeniidae</taxon>
        <taxon>Hydatigera</taxon>
    </lineage>
</organism>
<dbReference type="OrthoDB" id="10472579at2759"/>
<dbReference type="Gene3D" id="2.30.29.30">
    <property type="entry name" value="Pleckstrin-homology domain (PH domain)/Phosphotyrosine-binding domain (PTB)"/>
    <property type="match status" value="1"/>
</dbReference>
<evidence type="ECO:0000256" key="1">
    <source>
        <dbReference type="SAM" id="MobiDB-lite"/>
    </source>
</evidence>